<keyword evidence="8" id="KW-0539">Nucleus</keyword>
<evidence type="ECO:0000313" key="12">
    <source>
        <dbReference type="Proteomes" id="UP000005220"/>
    </source>
</evidence>
<dbReference type="InterPro" id="IPR001247">
    <property type="entry name" value="ExoRNase_PH_dom1"/>
</dbReference>
<dbReference type="FunCoup" id="H2AXF6">
    <property type="interactions" value="287"/>
</dbReference>
<dbReference type="InParanoid" id="H2AXF6"/>
<dbReference type="PANTHER" id="PTHR11097">
    <property type="entry name" value="EXOSOME COMPLEX EXONUCLEASE RIBOSOMAL RNA PROCESSING PROTEIN"/>
    <property type="match status" value="1"/>
</dbReference>
<protein>
    <recommendedName>
        <fullName evidence="9">Ribosomal RNA-processing protein 43</fullName>
    </recommendedName>
</protein>
<dbReference type="STRING" id="1071382.H2AXF6"/>
<dbReference type="GO" id="GO:0034476">
    <property type="term" value="P:U5 snRNA 3'-end processing"/>
    <property type="evidence" value="ECO:0007669"/>
    <property type="project" value="TreeGrafter"/>
</dbReference>
<keyword evidence="6" id="KW-0271">Exosome</keyword>
<dbReference type="KEGG" id="kaf:KAFR_0G00230"/>
<evidence type="ECO:0000256" key="5">
    <source>
        <dbReference type="ARBA" id="ARBA00022552"/>
    </source>
</evidence>
<dbReference type="Proteomes" id="UP000005220">
    <property type="component" value="Chromosome 7"/>
</dbReference>
<proteinExistence type="inferred from homology"/>
<evidence type="ECO:0000256" key="3">
    <source>
        <dbReference type="ARBA" id="ARBA00006678"/>
    </source>
</evidence>
<name>H2AXF6_KAZAF</name>
<dbReference type="GO" id="GO:0005730">
    <property type="term" value="C:nucleolus"/>
    <property type="evidence" value="ECO:0007669"/>
    <property type="project" value="UniProtKB-SubCell"/>
</dbReference>
<accession>H2AXF6</accession>
<dbReference type="GO" id="GO:0071042">
    <property type="term" value="P:nuclear polyadenylation-dependent mRNA catabolic process"/>
    <property type="evidence" value="ECO:0007669"/>
    <property type="project" value="EnsemblFungi"/>
</dbReference>
<dbReference type="GO" id="GO:0035925">
    <property type="term" value="F:mRNA 3'-UTR AU-rich region binding"/>
    <property type="evidence" value="ECO:0007669"/>
    <property type="project" value="TreeGrafter"/>
</dbReference>
<evidence type="ECO:0000256" key="4">
    <source>
        <dbReference type="ARBA" id="ARBA00022490"/>
    </source>
</evidence>
<dbReference type="GO" id="GO:0071038">
    <property type="term" value="P:TRAMP-dependent tRNA surveillance pathway"/>
    <property type="evidence" value="ECO:0007669"/>
    <property type="project" value="EnsemblFungi"/>
</dbReference>
<dbReference type="EMBL" id="HE650827">
    <property type="protein sequence ID" value="CCF59056.1"/>
    <property type="molecule type" value="Genomic_DNA"/>
</dbReference>
<dbReference type="GO" id="GO:0000177">
    <property type="term" value="C:cytoplasmic exosome (RNase complex)"/>
    <property type="evidence" value="ECO:0007669"/>
    <property type="project" value="EnsemblFungi"/>
</dbReference>
<evidence type="ECO:0000256" key="7">
    <source>
        <dbReference type="ARBA" id="ARBA00022884"/>
    </source>
</evidence>
<dbReference type="GO" id="GO:0000176">
    <property type="term" value="C:nuclear exosome (RNase complex)"/>
    <property type="evidence" value="ECO:0007669"/>
    <property type="project" value="EnsemblFungi"/>
</dbReference>
<dbReference type="GO" id="GO:0016075">
    <property type="term" value="P:rRNA catabolic process"/>
    <property type="evidence" value="ECO:0007669"/>
    <property type="project" value="TreeGrafter"/>
</dbReference>
<evidence type="ECO:0000256" key="6">
    <source>
        <dbReference type="ARBA" id="ARBA00022835"/>
    </source>
</evidence>
<dbReference type="Pfam" id="PF01138">
    <property type="entry name" value="RNase_PH"/>
    <property type="match status" value="1"/>
</dbReference>
<dbReference type="CDD" id="cd11358">
    <property type="entry name" value="RNase_PH"/>
    <property type="match status" value="1"/>
</dbReference>
<keyword evidence="7" id="KW-0694">RNA-binding</keyword>
<dbReference type="AlphaFoldDB" id="H2AXF6"/>
<comment type="subcellular location">
    <subcellularLocation>
        <location evidence="1">Cytoplasm</location>
    </subcellularLocation>
    <subcellularLocation>
        <location evidence="2">Nucleus</location>
        <location evidence="2">Nucleolus</location>
    </subcellularLocation>
</comment>
<evidence type="ECO:0000256" key="2">
    <source>
        <dbReference type="ARBA" id="ARBA00004604"/>
    </source>
</evidence>
<dbReference type="InterPro" id="IPR027408">
    <property type="entry name" value="PNPase/RNase_PH_dom_sf"/>
</dbReference>
<evidence type="ECO:0000256" key="1">
    <source>
        <dbReference type="ARBA" id="ARBA00004496"/>
    </source>
</evidence>
<dbReference type="GO" id="GO:0005654">
    <property type="term" value="C:nucleoplasm"/>
    <property type="evidence" value="ECO:0007669"/>
    <property type="project" value="EnsemblFungi"/>
</dbReference>
<keyword evidence="5" id="KW-0698">rRNA processing</keyword>
<dbReference type="PANTHER" id="PTHR11097:SF9">
    <property type="entry name" value="EXOSOME COMPLEX COMPONENT RRP43"/>
    <property type="match status" value="1"/>
</dbReference>
<sequence>MNYMEAETVEVQPITLQPEVLARISPELSFQRHLSLGFRPSLRGFEEFRDVELEKDSLSRYSTHSDNNVIGSSVVRSGDMFCITKITGGIIEDFEVNADDDFLTKALGENSKNDISRYASVHPVVEVERGRMGACTDEEMTVSQKLYDGVLHSRLIPKKSLAVNPGIRTTDENGEIRVIYPDEQSKEDNILTRDFQSNKKWSYVLYAKIQVFSRTGPVFDLCWNSLIYAIRSVKLPRAFIDERAVDLKMTVRTKGRSATIKETYDILCDPEMCSPLELNEENISFASNYGITDIDFEASLDVDEEDENMEVMEPKTVLIADIDTESEETSIKSIISIIGNERGNLKHVSVIGGGSKVTPDMIKRALLLSKERAKDLSTKI</sequence>
<organism evidence="11 12">
    <name type="scientific">Kazachstania africana (strain ATCC 22294 / BCRC 22015 / CBS 2517 / CECT 1963 / NBRC 1671 / NRRL Y-8276)</name>
    <name type="common">Yeast</name>
    <name type="synonym">Kluyveromyces africanus</name>
    <dbReference type="NCBI Taxonomy" id="1071382"/>
    <lineage>
        <taxon>Eukaryota</taxon>
        <taxon>Fungi</taxon>
        <taxon>Dikarya</taxon>
        <taxon>Ascomycota</taxon>
        <taxon>Saccharomycotina</taxon>
        <taxon>Saccharomycetes</taxon>
        <taxon>Saccharomycetales</taxon>
        <taxon>Saccharomycetaceae</taxon>
        <taxon>Kazachstania</taxon>
    </lineage>
</organism>
<dbReference type="SUPFAM" id="SSF54211">
    <property type="entry name" value="Ribosomal protein S5 domain 2-like"/>
    <property type="match status" value="1"/>
</dbReference>
<dbReference type="GO" id="GO:0034475">
    <property type="term" value="P:U4 snRNA 3'-end processing"/>
    <property type="evidence" value="ECO:0007669"/>
    <property type="project" value="TreeGrafter"/>
</dbReference>
<dbReference type="GO" id="GO:0006397">
    <property type="term" value="P:mRNA processing"/>
    <property type="evidence" value="ECO:0007669"/>
    <property type="project" value="EnsemblFungi"/>
</dbReference>
<evidence type="ECO:0000259" key="10">
    <source>
        <dbReference type="Pfam" id="PF01138"/>
    </source>
</evidence>
<dbReference type="RefSeq" id="XP_003958191.1">
    <property type="nucleotide sequence ID" value="XM_003958142.1"/>
</dbReference>
<comment type="similarity">
    <text evidence="3">Belongs to the RNase PH family.</text>
</comment>
<evidence type="ECO:0000256" key="8">
    <source>
        <dbReference type="ARBA" id="ARBA00023242"/>
    </source>
</evidence>
<keyword evidence="12" id="KW-1185">Reference proteome</keyword>
<dbReference type="InterPro" id="IPR050590">
    <property type="entry name" value="Exosome_comp_Rrp42_subfam"/>
</dbReference>
<dbReference type="GO" id="GO:0071035">
    <property type="term" value="P:nuclear polyadenylation-dependent rRNA catabolic process"/>
    <property type="evidence" value="ECO:0007669"/>
    <property type="project" value="EnsemblFungi"/>
</dbReference>
<dbReference type="GO" id="GO:0000467">
    <property type="term" value="P:exonucleolytic trimming to generate mature 3'-end of 5.8S rRNA from tricistronic rRNA transcript (SSU-rRNA, 5.8S rRNA, LSU-rRNA)"/>
    <property type="evidence" value="ECO:0007669"/>
    <property type="project" value="EnsemblFungi"/>
</dbReference>
<dbReference type="GeneID" id="13884547"/>
<dbReference type="HOGENOM" id="CLU_065411_0_0_1"/>
<reference evidence="11 12" key="1">
    <citation type="journal article" date="2011" name="Proc. Natl. Acad. Sci. U.S.A.">
        <title>Evolutionary erosion of yeast sex chromosomes by mating-type switching accidents.</title>
        <authorList>
            <person name="Gordon J.L."/>
            <person name="Armisen D."/>
            <person name="Proux-Wera E."/>
            <person name="Oheigeartaigh S.S."/>
            <person name="Byrne K.P."/>
            <person name="Wolfe K.H."/>
        </authorList>
    </citation>
    <scope>NUCLEOTIDE SEQUENCE [LARGE SCALE GENOMIC DNA]</scope>
    <source>
        <strain evidence="12">ATCC 22294 / BCRC 22015 / CBS 2517 / CECT 1963 / NBRC 1671 / NRRL Y-8276</strain>
    </source>
</reference>
<evidence type="ECO:0000313" key="11">
    <source>
        <dbReference type="EMBL" id="CCF59056.1"/>
    </source>
</evidence>
<dbReference type="GO" id="GO:0071028">
    <property type="term" value="P:nuclear mRNA surveillance"/>
    <property type="evidence" value="ECO:0007669"/>
    <property type="project" value="TreeGrafter"/>
</dbReference>
<dbReference type="GO" id="GO:0034473">
    <property type="term" value="P:U1 snRNA 3'-end processing"/>
    <property type="evidence" value="ECO:0007669"/>
    <property type="project" value="TreeGrafter"/>
</dbReference>
<evidence type="ECO:0000256" key="9">
    <source>
        <dbReference type="ARBA" id="ARBA00030617"/>
    </source>
</evidence>
<dbReference type="InterPro" id="IPR020568">
    <property type="entry name" value="Ribosomal_Su5_D2-typ_SF"/>
</dbReference>
<gene>
    <name evidence="11" type="primary">KAFR0G00230</name>
    <name evidence="11" type="ORF">KAFR_0G00230</name>
</gene>
<dbReference type="OrthoDB" id="45882at2759"/>
<dbReference type="Gene3D" id="3.30.230.70">
    <property type="entry name" value="GHMP Kinase, N-terminal domain"/>
    <property type="match status" value="1"/>
</dbReference>
<keyword evidence="4" id="KW-0963">Cytoplasm</keyword>
<dbReference type="eggNOG" id="KOG1613">
    <property type="taxonomic scope" value="Eukaryota"/>
</dbReference>
<feature type="domain" description="Exoribonuclease phosphorolytic" evidence="10">
    <location>
        <begin position="47"/>
        <end position="236"/>
    </location>
</feature>